<organism evidence="2 3">
    <name type="scientific">Prunus persica</name>
    <name type="common">Peach</name>
    <name type="synonym">Amygdalus persica</name>
    <dbReference type="NCBI Taxonomy" id="3760"/>
    <lineage>
        <taxon>Eukaryota</taxon>
        <taxon>Viridiplantae</taxon>
        <taxon>Streptophyta</taxon>
        <taxon>Embryophyta</taxon>
        <taxon>Tracheophyta</taxon>
        <taxon>Spermatophyta</taxon>
        <taxon>Magnoliopsida</taxon>
        <taxon>eudicotyledons</taxon>
        <taxon>Gunneridae</taxon>
        <taxon>Pentapetalae</taxon>
        <taxon>rosids</taxon>
        <taxon>fabids</taxon>
        <taxon>Rosales</taxon>
        <taxon>Rosaceae</taxon>
        <taxon>Amygdaloideae</taxon>
        <taxon>Amygdaleae</taxon>
        <taxon>Prunus</taxon>
    </lineage>
</organism>
<accession>A0A251MSV4</accession>
<keyword evidence="3" id="KW-1185">Reference proteome</keyword>
<feature type="non-terminal residue" evidence="2">
    <location>
        <position position="128"/>
    </location>
</feature>
<dbReference type="Proteomes" id="UP000006882">
    <property type="component" value="Chromosome G8"/>
</dbReference>
<reference evidence="2 3" key="1">
    <citation type="journal article" date="2013" name="Nat. Genet.">
        <title>The high-quality draft genome of peach (Prunus persica) identifies unique patterns of genetic diversity, domestication and genome evolution.</title>
        <authorList>
            <consortium name="International Peach Genome Initiative"/>
            <person name="Verde I."/>
            <person name="Abbott A.G."/>
            <person name="Scalabrin S."/>
            <person name="Jung S."/>
            <person name="Shu S."/>
            <person name="Marroni F."/>
            <person name="Zhebentyayeva T."/>
            <person name="Dettori M.T."/>
            <person name="Grimwood J."/>
            <person name="Cattonaro F."/>
            <person name="Zuccolo A."/>
            <person name="Rossini L."/>
            <person name="Jenkins J."/>
            <person name="Vendramin E."/>
            <person name="Meisel L.A."/>
            <person name="Decroocq V."/>
            <person name="Sosinski B."/>
            <person name="Prochnik S."/>
            <person name="Mitros T."/>
            <person name="Policriti A."/>
            <person name="Cipriani G."/>
            <person name="Dondini L."/>
            <person name="Ficklin S."/>
            <person name="Goodstein D.M."/>
            <person name="Xuan P."/>
            <person name="Del Fabbro C."/>
            <person name="Aramini V."/>
            <person name="Copetti D."/>
            <person name="Gonzalez S."/>
            <person name="Horner D.S."/>
            <person name="Falchi R."/>
            <person name="Lucas S."/>
            <person name="Mica E."/>
            <person name="Maldonado J."/>
            <person name="Lazzari B."/>
            <person name="Bielenberg D."/>
            <person name="Pirona R."/>
            <person name="Miculan M."/>
            <person name="Barakat A."/>
            <person name="Testolin R."/>
            <person name="Stella A."/>
            <person name="Tartarini S."/>
            <person name="Tonutti P."/>
            <person name="Arus P."/>
            <person name="Orellana A."/>
            <person name="Wells C."/>
            <person name="Main D."/>
            <person name="Vizzotto G."/>
            <person name="Silva H."/>
            <person name="Salamini F."/>
            <person name="Schmutz J."/>
            <person name="Morgante M."/>
            <person name="Rokhsar D.S."/>
        </authorList>
    </citation>
    <scope>NUCLEOTIDE SEQUENCE [LARGE SCALE GENOMIC DNA]</scope>
    <source>
        <strain evidence="3">cv. Nemared</strain>
    </source>
</reference>
<gene>
    <name evidence="2" type="ORF">PRUPE_8G042100</name>
</gene>
<evidence type="ECO:0000313" key="2">
    <source>
        <dbReference type="EMBL" id="ONH90245.1"/>
    </source>
</evidence>
<name>A0A251MSV4_PRUPE</name>
<feature type="compositionally biased region" description="Low complexity" evidence="1">
    <location>
        <begin position="49"/>
        <end position="58"/>
    </location>
</feature>
<protein>
    <submittedName>
        <fullName evidence="2">Uncharacterized protein</fullName>
    </submittedName>
</protein>
<feature type="region of interest" description="Disordered" evidence="1">
    <location>
        <begin position="49"/>
        <end position="70"/>
    </location>
</feature>
<evidence type="ECO:0000313" key="3">
    <source>
        <dbReference type="Proteomes" id="UP000006882"/>
    </source>
</evidence>
<sequence length="128" mass="14419">KEKPKCQVSNCVKSSKVCGKRHLLLLPGFQLYKKPVILRPSHFSLKSSTTKLSRSLTRPPKNKKKAEQKPSSICTVEKKLLSYGEGKKASFLRDQLSCLLSCGLGRGSLLVISRTKLLVYKFKQRKDI</sequence>
<evidence type="ECO:0000256" key="1">
    <source>
        <dbReference type="SAM" id="MobiDB-lite"/>
    </source>
</evidence>
<dbReference type="Gramene" id="ONH90245">
    <property type="protein sequence ID" value="ONH90245"/>
    <property type="gene ID" value="PRUPE_8G042100"/>
</dbReference>
<dbReference type="AlphaFoldDB" id="A0A251MSV4"/>
<proteinExistence type="predicted"/>
<dbReference type="EMBL" id="CM007658">
    <property type="protein sequence ID" value="ONH90245.1"/>
    <property type="molecule type" value="Genomic_DNA"/>
</dbReference>